<comment type="subcellular location">
    <subcellularLocation>
        <location evidence="1">Cytoplasm</location>
        <location evidence="1">Cytosol</location>
    </subcellularLocation>
</comment>
<dbReference type="InterPro" id="IPR005835">
    <property type="entry name" value="NTP_transferase_dom"/>
</dbReference>
<keyword evidence="7" id="KW-0648">Protein biosynthesis</keyword>
<evidence type="ECO:0000256" key="6">
    <source>
        <dbReference type="ARBA" id="ARBA00022737"/>
    </source>
</evidence>
<gene>
    <name evidence="12" type="ORF">SAMN02745165_02354</name>
</gene>
<dbReference type="SUPFAM" id="SSF51161">
    <property type="entry name" value="Trimeric LpxA-like enzymes"/>
    <property type="match status" value="1"/>
</dbReference>
<dbReference type="InterPro" id="IPR016055">
    <property type="entry name" value="A-D-PHexomutase_a/b/a-I/II/III"/>
</dbReference>
<keyword evidence="4" id="KW-0396">Initiation factor</keyword>
<dbReference type="STRING" id="1122189.SAMN02745165_02354"/>
<dbReference type="Pfam" id="PF25084">
    <property type="entry name" value="LbH_EIF2B"/>
    <property type="match status" value="1"/>
</dbReference>
<evidence type="ECO:0000259" key="11">
    <source>
        <dbReference type="Pfam" id="PF25084"/>
    </source>
</evidence>
<evidence type="ECO:0000259" key="8">
    <source>
        <dbReference type="Pfam" id="PF00483"/>
    </source>
</evidence>
<keyword evidence="5 12" id="KW-0808">Transferase</keyword>
<dbReference type="InterPro" id="IPR056764">
    <property type="entry name" value="LbH_EIF2B3/5"/>
</dbReference>
<organism evidence="12 13">
    <name type="scientific">Malonomonas rubra DSM 5091</name>
    <dbReference type="NCBI Taxonomy" id="1122189"/>
    <lineage>
        <taxon>Bacteria</taxon>
        <taxon>Pseudomonadati</taxon>
        <taxon>Thermodesulfobacteriota</taxon>
        <taxon>Desulfuromonadia</taxon>
        <taxon>Desulfuromonadales</taxon>
        <taxon>Geopsychrobacteraceae</taxon>
        <taxon>Malonomonas</taxon>
    </lineage>
</organism>
<evidence type="ECO:0000256" key="7">
    <source>
        <dbReference type="ARBA" id="ARBA00022917"/>
    </source>
</evidence>
<dbReference type="InterPro" id="IPR011004">
    <property type="entry name" value="Trimer_LpxA-like_sf"/>
</dbReference>
<evidence type="ECO:0000259" key="10">
    <source>
        <dbReference type="Pfam" id="PF02879"/>
    </source>
</evidence>
<feature type="domain" description="Alpha-D-phosphohexomutase alpha/beta/alpha" evidence="10">
    <location>
        <begin position="535"/>
        <end position="634"/>
    </location>
</feature>
<dbReference type="Pfam" id="PF02878">
    <property type="entry name" value="PGM_PMM_I"/>
    <property type="match status" value="1"/>
</dbReference>
<dbReference type="Gene3D" id="3.40.120.10">
    <property type="entry name" value="Alpha-D-Glucose-1,6-Bisphosphate, subunit A, domain 3"/>
    <property type="match status" value="3"/>
</dbReference>
<name>A0A1M6J9E1_MALRU</name>
<dbReference type="CDD" id="cd04181">
    <property type="entry name" value="NTP_transferase"/>
    <property type="match status" value="1"/>
</dbReference>
<accession>A0A1M6J9E1</accession>
<dbReference type="InterPro" id="IPR029044">
    <property type="entry name" value="Nucleotide-diphossugar_trans"/>
</dbReference>
<dbReference type="SUPFAM" id="SSF55957">
    <property type="entry name" value="Phosphoglucomutase, C-terminal domain"/>
    <property type="match status" value="1"/>
</dbReference>
<dbReference type="GO" id="GO:0005975">
    <property type="term" value="P:carbohydrate metabolic process"/>
    <property type="evidence" value="ECO:0007669"/>
    <property type="project" value="InterPro"/>
</dbReference>
<dbReference type="CDD" id="cd05805">
    <property type="entry name" value="MPG1_transferase"/>
    <property type="match status" value="1"/>
</dbReference>
<protein>
    <submittedName>
        <fullName evidence="12">Mannose-1-phosphate guanylyltransferase / phosphomannomutase</fullName>
    </submittedName>
</protein>
<dbReference type="RefSeq" id="WP_072908932.1">
    <property type="nucleotide sequence ID" value="NZ_FQZT01000008.1"/>
</dbReference>
<keyword evidence="3" id="KW-0963">Cytoplasm</keyword>
<evidence type="ECO:0000256" key="1">
    <source>
        <dbReference type="ARBA" id="ARBA00004514"/>
    </source>
</evidence>
<feature type="domain" description="Nucleotidyl transferase" evidence="8">
    <location>
        <begin position="2"/>
        <end position="231"/>
    </location>
</feature>
<feature type="domain" description="Alpha-D-phosphohexomutase alpha/beta/alpha" evidence="9">
    <location>
        <begin position="391"/>
        <end position="515"/>
    </location>
</feature>
<dbReference type="Pfam" id="PF02879">
    <property type="entry name" value="PGM_PMM_II"/>
    <property type="match status" value="1"/>
</dbReference>
<dbReference type="Gene3D" id="3.90.550.10">
    <property type="entry name" value="Spore Coat Polysaccharide Biosynthesis Protein SpsA, Chain A"/>
    <property type="match status" value="1"/>
</dbReference>
<dbReference type="Gene3D" id="2.160.10.10">
    <property type="entry name" value="Hexapeptide repeat proteins"/>
    <property type="match status" value="1"/>
</dbReference>
<keyword evidence="13" id="KW-1185">Reference proteome</keyword>
<dbReference type="InterPro" id="IPR018357">
    <property type="entry name" value="Hexapep_transf_CS"/>
</dbReference>
<dbReference type="GO" id="GO:0016779">
    <property type="term" value="F:nucleotidyltransferase activity"/>
    <property type="evidence" value="ECO:0007669"/>
    <property type="project" value="UniProtKB-KW"/>
</dbReference>
<keyword evidence="6" id="KW-0677">Repeat</keyword>
<comment type="similarity">
    <text evidence="2">Belongs to the phosphohexose mutase family.</text>
</comment>
<dbReference type="InterPro" id="IPR050486">
    <property type="entry name" value="Mannose-1P_guanyltransferase"/>
</dbReference>
<evidence type="ECO:0000313" key="13">
    <source>
        <dbReference type="Proteomes" id="UP000184171"/>
    </source>
</evidence>
<evidence type="ECO:0000259" key="9">
    <source>
        <dbReference type="Pfam" id="PF02878"/>
    </source>
</evidence>
<reference evidence="12 13" key="1">
    <citation type="submission" date="2016-11" db="EMBL/GenBank/DDBJ databases">
        <authorList>
            <person name="Jaros S."/>
            <person name="Januszkiewicz K."/>
            <person name="Wedrychowicz H."/>
        </authorList>
    </citation>
    <scope>NUCLEOTIDE SEQUENCE [LARGE SCALE GENOMIC DNA]</scope>
    <source>
        <strain evidence="12 13">DSM 5091</strain>
    </source>
</reference>
<dbReference type="Proteomes" id="UP000184171">
    <property type="component" value="Unassembled WGS sequence"/>
</dbReference>
<sequence>MKAVIMAGGFGTRLHPLSINLPKPMVPLCNRPIMLHIVDLLKKHGITELVMLLYFQPDTVKKFFGDGSEYGVNITYVTPLEDLGTAGAVKAAARHLDERFLIISGDLLTDFDLTAAIKFHEAKNAKATLTLTSVPDPLQFGVVITNQKGEITKFLEKPDWGEVFSDTINTGIYILEPEVLDLIPEGENRDWSKDIFPQLLQQKDRLYGCTLKGYWQDIGNTDAYLETCKDIMAGKVEIEIDETLTEKKKVFFGAETSVSEDTQKALRGMVVLGDNTRLVGKPKLKNCLIGRNCTIEDGAELEDCILWDNVYVKANSKIKGTVLGQNVRVGVSAIINQGVVVGDNSKVGKESTINADVKIWPSKNIENSAIVTHNLIWGEIWRKSLFEGALVKGLTNIELTPEFAAKLGAAYGSTLPKDSFVLTGRDSIRSSRMLKRAFVGGLLSAGVNVRDVKRLSLPVLRYKLTTFGEVGGVHFRQSPRDAAVTEIIFFDEHGLELSSAAAKSIERIYYKENFRRVHYSEPGSISELPNLYSYYRDGFLRTLDRDAISKAKPRVVVDLNHSPAAEVLPALLTELGCDVIELNSHIDESYMASALEDQIESFERVGQIVTALGATAGFWLGPSGEKAVYIDGRGKIFSQTDTLALAAALITKSMKDGSIAVPIAAPHTIEEITREQRVQVIRTKGDGRSLGTAAQDKEVHLCGDIEGRLAYTGFQPHFDALYAVAKTIELLTKTGETLDGLHQRIPKRPYRQIQLPCSWEYKGGIMRLMNEATIELQTTFVDGVKVHFGDDWVLVIPDPYRPLVHILAEANTKKKADSLIKEYREKVEEWLQLLQNPA</sequence>
<dbReference type="EMBL" id="FQZT01000008">
    <property type="protein sequence ID" value="SHJ43303.1"/>
    <property type="molecule type" value="Genomic_DNA"/>
</dbReference>
<evidence type="ECO:0000256" key="4">
    <source>
        <dbReference type="ARBA" id="ARBA00022540"/>
    </source>
</evidence>
<dbReference type="InterPro" id="IPR005844">
    <property type="entry name" value="A-D-PHexomutase_a/b/a-I"/>
</dbReference>
<dbReference type="OrthoDB" id="9788272at2"/>
<dbReference type="InterPro" id="IPR036900">
    <property type="entry name" value="A-D-PHexomutase_C_sf"/>
</dbReference>
<dbReference type="PANTHER" id="PTHR22572">
    <property type="entry name" value="SUGAR-1-PHOSPHATE GUANYL TRANSFERASE"/>
    <property type="match status" value="1"/>
</dbReference>
<feature type="domain" description="EIF2B subunit epsilon/gamma LbH" evidence="11">
    <location>
        <begin position="255"/>
        <end position="353"/>
    </location>
</feature>
<dbReference type="InterPro" id="IPR005845">
    <property type="entry name" value="A-D-PHexomutase_a/b/a-II"/>
</dbReference>
<dbReference type="SUPFAM" id="SSF53738">
    <property type="entry name" value="Phosphoglucomutase, first 3 domains"/>
    <property type="match status" value="3"/>
</dbReference>
<dbReference type="Pfam" id="PF00483">
    <property type="entry name" value="NTP_transferase"/>
    <property type="match status" value="1"/>
</dbReference>
<proteinExistence type="inferred from homology"/>
<dbReference type="AlphaFoldDB" id="A0A1M6J9E1"/>
<evidence type="ECO:0000256" key="2">
    <source>
        <dbReference type="ARBA" id="ARBA00010231"/>
    </source>
</evidence>
<keyword evidence="12" id="KW-0548">Nucleotidyltransferase</keyword>
<dbReference type="Gene3D" id="3.30.310.50">
    <property type="entry name" value="Alpha-D-phosphohexomutase, C-terminal domain"/>
    <property type="match status" value="1"/>
</dbReference>
<dbReference type="PROSITE" id="PS00101">
    <property type="entry name" value="HEXAPEP_TRANSFERASES"/>
    <property type="match status" value="1"/>
</dbReference>
<evidence type="ECO:0000256" key="3">
    <source>
        <dbReference type="ARBA" id="ARBA00022490"/>
    </source>
</evidence>
<evidence type="ECO:0000256" key="5">
    <source>
        <dbReference type="ARBA" id="ARBA00022679"/>
    </source>
</evidence>
<dbReference type="GO" id="GO:0016868">
    <property type="term" value="F:intramolecular phosphotransferase activity"/>
    <property type="evidence" value="ECO:0007669"/>
    <property type="project" value="InterPro"/>
</dbReference>
<evidence type="ECO:0000313" key="12">
    <source>
        <dbReference type="EMBL" id="SHJ43303.1"/>
    </source>
</evidence>
<dbReference type="SUPFAM" id="SSF53448">
    <property type="entry name" value="Nucleotide-diphospho-sugar transferases"/>
    <property type="match status" value="1"/>
</dbReference>